<evidence type="ECO:0000313" key="2">
    <source>
        <dbReference type="EMBL" id="KAK1447508.1"/>
    </source>
</evidence>
<dbReference type="AlphaFoldDB" id="A0AAI9XFW9"/>
<organism evidence="2 3">
    <name type="scientific">Colletotrichum melonis</name>
    <dbReference type="NCBI Taxonomy" id="1209925"/>
    <lineage>
        <taxon>Eukaryota</taxon>
        <taxon>Fungi</taxon>
        <taxon>Dikarya</taxon>
        <taxon>Ascomycota</taxon>
        <taxon>Pezizomycotina</taxon>
        <taxon>Sordariomycetes</taxon>
        <taxon>Hypocreomycetidae</taxon>
        <taxon>Glomerellales</taxon>
        <taxon>Glomerellaceae</taxon>
        <taxon>Colletotrichum</taxon>
        <taxon>Colletotrichum acutatum species complex</taxon>
    </lineage>
</organism>
<dbReference type="EMBL" id="MLGG01000079">
    <property type="protein sequence ID" value="KAK1447508.1"/>
    <property type="molecule type" value="Genomic_DNA"/>
</dbReference>
<feature type="compositionally biased region" description="Basic and acidic residues" evidence="1">
    <location>
        <begin position="83"/>
        <end position="92"/>
    </location>
</feature>
<keyword evidence="3" id="KW-1185">Reference proteome</keyword>
<reference evidence="2 3" key="1">
    <citation type="submission" date="2016-10" db="EMBL/GenBank/DDBJ databases">
        <title>The genome sequence of Colletotrichum fioriniae PJ7.</title>
        <authorList>
            <person name="Baroncelli R."/>
        </authorList>
    </citation>
    <scope>NUCLEOTIDE SEQUENCE [LARGE SCALE GENOMIC DNA]</scope>
    <source>
        <strain evidence="2">Col 31</strain>
    </source>
</reference>
<accession>A0AAI9XFW9</accession>
<comment type="caution">
    <text evidence="2">The sequence shown here is derived from an EMBL/GenBank/DDBJ whole genome shotgun (WGS) entry which is preliminary data.</text>
</comment>
<proteinExistence type="predicted"/>
<evidence type="ECO:0000313" key="3">
    <source>
        <dbReference type="Proteomes" id="UP001239795"/>
    </source>
</evidence>
<name>A0AAI9XFW9_9PEZI</name>
<protein>
    <submittedName>
        <fullName evidence="2">Uncharacterized protein</fullName>
    </submittedName>
</protein>
<feature type="region of interest" description="Disordered" evidence="1">
    <location>
        <begin position="80"/>
        <end position="125"/>
    </location>
</feature>
<dbReference type="Proteomes" id="UP001239795">
    <property type="component" value="Unassembled WGS sequence"/>
</dbReference>
<evidence type="ECO:0000256" key="1">
    <source>
        <dbReference type="SAM" id="MobiDB-lite"/>
    </source>
</evidence>
<sequence>SRGCLSQGPLQSSAQFPGSWATRCSASRKRTGHRGSYVVFRRQPVCPCKTLINTASLTLASRLGYAMVLLPDLLLSSPGQAADVKREPEAFTRRSGRSRAKSSCNLPHRYPIPRPRSYTTNFLDQ</sequence>
<feature type="non-terminal residue" evidence="2">
    <location>
        <position position="1"/>
    </location>
</feature>
<gene>
    <name evidence="2" type="ORF">CMEL01_09347</name>
</gene>